<comment type="caution">
    <text evidence="2">The sequence shown here is derived from an EMBL/GenBank/DDBJ whole genome shotgun (WGS) entry which is preliminary data.</text>
</comment>
<evidence type="ECO:0000259" key="1">
    <source>
        <dbReference type="Pfam" id="PF03478"/>
    </source>
</evidence>
<dbReference type="Proteomes" id="UP000825729">
    <property type="component" value="Unassembled WGS sequence"/>
</dbReference>
<protein>
    <recommendedName>
        <fullName evidence="1">KIB1-4 beta-propeller domain-containing protein</fullName>
    </recommendedName>
</protein>
<name>A0AAV7DX52_ARIFI</name>
<feature type="domain" description="KIB1-4 beta-propeller" evidence="1">
    <location>
        <begin position="69"/>
        <end position="189"/>
    </location>
</feature>
<accession>A0AAV7DX52</accession>
<keyword evidence="3" id="KW-1185">Reference proteome</keyword>
<gene>
    <name evidence="2" type="ORF">H6P81_017099</name>
</gene>
<dbReference type="AlphaFoldDB" id="A0AAV7DX52"/>
<evidence type="ECO:0000313" key="2">
    <source>
        <dbReference type="EMBL" id="KAG9441245.1"/>
    </source>
</evidence>
<dbReference type="InterPro" id="IPR050942">
    <property type="entry name" value="F-box_BR-signaling"/>
</dbReference>
<dbReference type="InterPro" id="IPR005174">
    <property type="entry name" value="KIB1-4_b-propeller"/>
</dbReference>
<reference evidence="2 3" key="1">
    <citation type="submission" date="2021-07" db="EMBL/GenBank/DDBJ databases">
        <title>The Aristolochia fimbriata genome: insights into angiosperm evolution, floral development and chemical biosynthesis.</title>
        <authorList>
            <person name="Jiao Y."/>
        </authorList>
    </citation>
    <scope>NUCLEOTIDE SEQUENCE [LARGE SCALE GENOMIC DNA]</scope>
    <source>
        <strain evidence="2">IBCAS-2021</strain>
        <tissue evidence="2">Leaf</tissue>
    </source>
</reference>
<dbReference type="PANTHER" id="PTHR44259">
    <property type="entry name" value="OS07G0183000 PROTEIN-RELATED"/>
    <property type="match status" value="1"/>
</dbReference>
<dbReference type="Pfam" id="PF03478">
    <property type="entry name" value="Beta-prop_KIB1-4"/>
    <property type="match status" value="1"/>
</dbReference>
<sequence>MCGIPWIVSHQETSILLICCVPNSCTGRLEKLMEAMEQVDTGPERHISVGSSHGWLILNPLNHGHESMINIHGDCKVISSSSSSSGGTEVIAVSLLGLPGSGIGNLKFIRLGDHDEYWTAINFDLEAEDIIFYKNQLYAITSGGNLVVFDLGSRREQPRAETLATTLLVPTNPLEWEKHLAEMNGDLLLYSLRTMQTYS</sequence>
<proteinExistence type="predicted"/>
<dbReference type="EMBL" id="JAINDJ010000007">
    <property type="protein sequence ID" value="KAG9441245.1"/>
    <property type="molecule type" value="Genomic_DNA"/>
</dbReference>
<evidence type="ECO:0000313" key="3">
    <source>
        <dbReference type="Proteomes" id="UP000825729"/>
    </source>
</evidence>
<organism evidence="2 3">
    <name type="scientific">Aristolochia fimbriata</name>
    <name type="common">White veined hardy Dutchman's pipe vine</name>
    <dbReference type="NCBI Taxonomy" id="158543"/>
    <lineage>
        <taxon>Eukaryota</taxon>
        <taxon>Viridiplantae</taxon>
        <taxon>Streptophyta</taxon>
        <taxon>Embryophyta</taxon>
        <taxon>Tracheophyta</taxon>
        <taxon>Spermatophyta</taxon>
        <taxon>Magnoliopsida</taxon>
        <taxon>Magnoliidae</taxon>
        <taxon>Piperales</taxon>
        <taxon>Aristolochiaceae</taxon>
        <taxon>Aristolochia</taxon>
    </lineage>
</organism>